<dbReference type="RefSeq" id="WP_144899953.1">
    <property type="nucleotide sequence ID" value="NZ_VLKN01000005.1"/>
</dbReference>
<proteinExistence type="predicted"/>
<evidence type="ECO:0000313" key="3">
    <source>
        <dbReference type="Proteomes" id="UP000315167"/>
    </source>
</evidence>
<comment type="caution">
    <text evidence="2">The sequence shown here is derived from an EMBL/GenBank/DDBJ whole genome shotgun (WGS) entry which is preliminary data.</text>
</comment>
<evidence type="ECO:0000313" key="2">
    <source>
        <dbReference type="EMBL" id="TWI01910.1"/>
    </source>
</evidence>
<keyword evidence="3" id="KW-1185">Reference proteome</keyword>
<dbReference type="EMBL" id="VLKN01000005">
    <property type="protein sequence ID" value="TWI01910.1"/>
    <property type="molecule type" value="Genomic_DNA"/>
</dbReference>
<reference evidence="2 3" key="1">
    <citation type="journal article" date="2015" name="Stand. Genomic Sci.">
        <title>Genomic Encyclopedia of Bacterial and Archaeal Type Strains, Phase III: the genomes of soil and plant-associated and newly described type strains.</title>
        <authorList>
            <person name="Whitman W.B."/>
            <person name="Woyke T."/>
            <person name="Klenk H.P."/>
            <person name="Zhou Y."/>
            <person name="Lilburn T.G."/>
            <person name="Beck B.J."/>
            <person name="De Vos P."/>
            <person name="Vandamme P."/>
            <person name="Eisen J.A."/>
            <person name="Garrity G."/>
            <person name="Hugenholtz P."/>
            <person name="Kyrpides N.C."/>
        </authorList>
    </citation>
    <scope>NUCLEOTIDE SEQUENCE [LARGE SCALE GENOMIC DNA]</scope>
    <source>
        <strain evidence="2 3">CGMCC 1.10821</strain>
    </source>
</reference>
<keyword evidence="1" id="KW-0472">Membrane</keyword>
<dbReference type="Proteomes" id="UP000315167">
    <property type="component" value="Unassembled WGS sequence"/>
</dbReference>
<organism evidence="2 3">
    <name type="scientific">Luteimonas cucumeris</name>
    <dbReference type="NCBI Taxonomy" id="985012"/>
    <lineage>
        <taxon>Bacteria</taxon>
        <taxon>Pseudomonadati</taxon>
        <taxon>Pseudomonadota</taxon>
        <taxon>Gammaproteobacteria</taxon>
        <taxon>Lysobacterales</taxon>
        <taxon>Lysobacteraceae</taxon>
        <taxon>Luteimonas</taxon>
    </lineage>
</organism>
<dbReference type="AlphaFoldDB" id="A0A562L2L9"/>
<protein>
    <submittedName>
        <fullName evidence="2">Phospholipase D-like protein</fullName>
    </submittedName>
</protein>
<dbReference type="OrthoDB" id="7596142at2"/>
<accession>A0A562L2L9</accession>
<sequence>MANFWDFMWLLFTSFVLIAYLIILFQIVVDLFRDRSLGGFSKALWFIFLIFLPFLTAFVYVLARGRGMAERQVASVQQARSEADAYIRSVAGKSPAEQIAEAKTLLDAGTISADEFARLKSKALA</sequence>
<feature type="transmembrane region" description="Helical" evidence="1">
    <location>
        <begin position="43"/>
        <end position="63"/>
    </location>
</feature>
<feature type="transmembrane region" description="Helical" evidence="1">
    <location>
        <begin position="7"/>
        <end position="28"/>
    </location>
</feature>
<keyword evidence="1" id="KW-1133">Transmembrane helix</keyword>
<evidence type="ECO:0000256" key="1">
    <source>
        <dbReference type="SAM" id="Phobius"/>
    </source>
</evidence>
<keyword evidence="1" id="KW-0812">Transmembrane</keyword>
<name>A0A562L2L9_9GAMM</name>
<gene>
    <name evidence="2" type="ORF">IP90_02470</name>
</gene>